<reference evidence="2 3" key="1">
    <citation type="submission" date="2019-01" db="EMBL/GenBank/DDBJ databases">
        <title>A draft genome assembly of the solar-powered sea slug Elysia chlorotica.</title>
        <authorList>
            <person name="Cai H."/>
            <person name="Li Q."/>
            <person name="Fang X."/>
            <person name="Li J."/>
            <person name="Curtis N.E."/>
            <person name="Altenburger A."/>
            <person name="Shibata T."/>
            <person name="Feng M."/>
            <person name="Maeda T."/>
            <person name="Schwartz J.A."/>
            <person name="Shigenobu S."/>
            <person name="Lundholm N."/>
            <person name="Nishiyama T."/>
            <person name="Yang H."/>
            <person name="Hasebe M."/>
            <person name="Li S."/>
            <person name="Pierce S.K."/>
            <person name="Wang J."/>
        </authorList>
    </citation>
    <scope>NUCLEOTIDE SEQUENCE [LARGE SCALE GENOMIC DNA]</scope>
    <source>
        <strain evidence="2">EC2010</strain>
        <tissue evidence="2">Whole organism of an adult</tissue>
    </source>
</reference>
<gene>
    <name evidence="2" type="ORF">EGW08_009953</name>
</gene>
<protein>
    <recommendedName>
        <fullName evidence="4">VDE lipocalin domain-containing protein</fullName>
    </recommendedName>
</protein>
<keyword evidence="3" id="KW-1185">Reference proteome</keyword>
<dbReference type="Proteomes" id="UP000271974">
    <property type="component" value="Unassembled WGS sequence"/>
</dbReference>
<feature type="signal peptide" evidence="1">
    <location>
        <begin position="1"/>
        <end position="20"/>
    </location>
</feature>
<dbReference type="OrthoDB" id="10421351at2759"/>
<dbReference type="AlphaFoldDB" id="A0A433TL76"/>
<comment type="caution">
    <text evidence="2">The sequence shown here is derived from an EMBL/GenBank/DDBJ whole genome shotgun (WGS) entry which is preliminary data.</text>
</comment>
<organism evidence="2 3">
    <name type="scientific">Elysia chlorotica</name>
    <name type="common">Eastern emerald elysia</name>
    <name type="synonym">Sea slug</name>
    <dbReference type="NCBI Taxonomy" id="188477"/>
    <lineage>
        <taxon>Eukaryota</taxon>
        <taxon>Metazoa</taxon>
        <taxon>Spiralia</taxon>
        <taxon>Lophotrochozoa</taxon>
        <taxon>Mollusca</taxon>
        <taxon>Gastropoda</taxon>
        <taxon>Heterobranchia</taxon>
        <taxon>Euthyneura</taxon>
        <taxon>Panpulmonata</taxon>
        <taxon>Sacoglossa</taxon>
        <taxon>Placobranchoidea</taxon>
        <taxon>Plakobranchidae</taxon>
        <taxon>Elysia</taxon>
    </lineage>
</organism>
<evidence type="ECO:0000256" key="1">
    <source>
        <dbReference type="SAM" id="SignalP"/>
    </source>
</evidence>
<proteinExistence type="predicted"/>
<dbReference type="EMBL" id="RQTK01000293">
    <property type="protein sequence ID" value="RUS82275.1"/>
    <property type="molecule type" value="Genomic_DNA"/>
</dbReference>
<evidence type="ECO:0008006" key="4">
    <source>
        <dbReference type="Google" id="ProtNLM"/>
    </source>
</evidence>
<evidence type="ECO:0000313" key="2">
    <source>
        <dbReference type="EMBL" id="RUS82275.1"/>
    </source>
</evidence>
<sequence>MNSCTAALAVVAMLVFSTSATPCSDICAAECALSLQTCQISGALGELCATANTICTKDCDAACYCIDSCAEKCGSAFAACKGDGTDLLKLETCSLNFEACEAQCGAQCEVQTYSDAIKAVIPGA</sequence>
<feature type="chain" id="PRO_5019019406" description="VDE lipocalin domain-containing protein" evidence="1">
    <location>
        <begin position="21"/>
        <end position="124"/>
    </location>
</feature>
<keyword evidence="1" id="KW-0732">Signal</keyword>
<accession>A0A433TL76</accession>
<evidence type="ECO:0000313" key="3">
    <source>
        <dbReference type="Proteomes" id="UP000271974"/>
    </source>
</evidence>
<name>A0A433TL76_ELYCH</name>